<evidence type="ECO:0000313" key="2">
    <source>
        <dbReference type="Proteomes" id="UP000789920"/>
    </source>
</evidence>
<reference evidence="1" key="1">
    <citation type="submission" date="2021-06" db="EMBL/GenBank/DDBJ databases">
        <authorList>
            <person name="Kallberg Y."/>
            <person name="Tangrot J."/>
            <person name="Rosling A."/>
        </authorList>
    </citation>
    <scope>NUCLEOTIDE SEQUENCE</scope>
    <source>
        <strain evidence="1">MA461A</strain>
    </source>
</reference>
<keyword evidence="2" id="KW-1185">Reference proteome</keyword>
<accession>A0ACA9SMY0</accession>
<proteinExistence type="predicted"/>
<evidence type="ECO:0000313" key="1">
    <source>
        <dbReference type="EMBL" id="CAG8844441.1"/>
    </source>
</evidence>
<gene>
    <name evidence="1" type="ORF">RPERSI_LOCUS33200</name>
</gene>
<protein>
    <submittedName>
        <fullName evidence="1">28377_t:CDS:1</fullName>
    </submittedName>
</protein>
<dbReference type="EMBL" id="CAJVQC010142705">
    <property type="protein sequence ID" value="CAG8844441.1"/>
    <property type="molecule type" value="Genomic_DNA"/>
</dbReference>
<sequence length="62" mass="7079">KFGWSEFDPSQDVKTISAIQSIKNQQIVIIYWKLLPIIAMPFNNTLKLSSKRGGKQLVCDIK</sequence>
<comment type="caution">
    <text evidence="1">The sequence shown here is derived from an EMBL/GenBank/DDBJ whole genome shotgun (WGS) entry which is preliminary data.</text>
</comment>
<feature type="non-terminal residue" evidence="1">
    <location>
        <position position="62"/>
    </location>
</feature>
<dbReference type="Proteomes" id="UP000789920">
    <property type="component" value="Unassembled WGS sequence"/>
</dbReference>
<organism evidence="1 2">
    <name type="scientific">Racocetra persica</name>
    <dbReference type="NCBI Taxonomy" id="160502"/>
    <lineage>
        <taxon>Eukaryota</taxon>
        <taxon>Fungi</taxon>
        <taxon>Fungi incertae sedis</taxon>
        <taxon>Mucoromycota</taxon>
        <taxon>Glomeromycotina</taxon>
        <taxon>Glomeromycetes</taxon>
        <taxon>Diversisporales</taxon>
        <taxon>Gigasporaceae</taxon>
        <taxon>Racocetra</taxon>
    </lineage>
</organism>
<name>A0ACA9SMY0_9GLOM</name>
<feature type="non-terminal residue" evidence="1">
    <location>
        <position position="1"/>
    </location>
</feature>